<proteinExistence type="predicted"/>
<evidence type="ECO:0000256" key="2">
    <source>
        <dbReference type="SAM" id="MobiDB-lite"/>
    </source>
</evidence>
<keyword evidence="1" id="KW-0175">Coiled coil</keyword>
<reference evidence="4" key="1">
    <citation type="submission" date="2011-08" db="EMBL/GenBank/DDBJ databases">
        <title>The draft genome of Latimeria chalumnae.</title>
        <authorList>
            <person name="Di Palma F."/>
            <person name="Alfoldi J."/>
            <person name="Johnson J."/>
            <person name="Berlin A."/>
            <person name="Gnerre S."/>
            <person name="Jaffe D."/>
            <person name="MacCallum I."/>
            <person name="Young S."/>
            <person name="Walker B.J."/>
            <person name="Lander E."/>
            <person name="Lindblad-Toh K."/>
        </authorList>
    </citation>
    <scope>NUCLEOTIDE SEQUENCE [LARGE SCALE GENOMIC DNA]</scope>
    <source>
        <strain evidence="4">Wild caught</strain>
    </source>
</reference>
<dbReference type="Proteomes" id="UP000008672">
    <property type="component" value="Unassembled WGS sequence"/>
</dbReference>
<reference evidence="3" key="3">
    <citation type="submission" date="2025-09" db="UniProtKB">
        <authorList>
            <consortium name="Ensembl"/>
        </authorList>
    </citation>
    <scope>IDENTIFICATION</scope>
</reference>
<dbReference type="AlphaFoldDB" id="H2ZUU3"/>
<keyword evidence="4" id="KW-1185">Reference proteome</keyword>
<dbReference type="Ensembl" id="ENSLACT00000001175.1">
    <property type="protein sequence ID" value="ENSLACP00000001164.1"/>
    <property type="gene ID" value="ENSLACG00000001042.1"/>
</dbReference>
<dbReference type="InParanoid" id="H2ZUU3"/>
<dbReference type="GeneTree" id="ENSGT00740000115741"/>
<evidence type="ECO:0000313" key="3">
    <source>
        <dbReference type="Ensembl" id="ENSLACP00000001164.1"/>
    </source>
</evidence>
<evidence type="ECO:0008006" key="5">
    <source>
        <dbReference type="Google" id="ProtNLM"/>
    </source>
</evidence>
<dbReference type="Gene3D" id="3.30.70.1820">
    <property type="entry name" value="L1 transposable element, RRM domain"/>
    <property type="match status" value="1"/>
</dbReference>
<evidence type="ECO:0000313" key="4">
    <source>
        <dbReference type="Proteomes" id="UP000008672"/>
    </source>
</evidence>
<accession>H2ZUU3</accession>
<protein>
    <recommendedName>
        <fullName evidence="5">L1 transposable element RRM domain-containing protein</fullName>
    </recommendedName>
</protein>
<feature type="region of interest" description="Disordered" evidence="2">
    <location>
        <begin position="1"/>
        <end position="37"/>
    </location>
</feature>
<dbReference type="HOGENOM" id="CLU_062834_2_1_1"/>
<dbReference type="Gene3D" id="1.20.5.1070">
    <property type="entry name" value="Head and neck region of the ectodomain of NDV fusion glycoprotein"/>
    <property type="match status" value="1"/>
</dbReference>
<dbReference type="EMBL" id="AFYH01257855">
    <property type="status" value="NOT_ANNOTATED_CDS"/>
    <property type="molecule type" value="Genomic_DNA"/>
</dbReference>
<evidence type="ECO:0000256" key="1">
    <source>
        <dbReference type="SAM" id="Coils"/>
    </source>
</evidence>
<reference evidence="3" key="2">
    <citation type="submission" date="2025-08" db="UniProtKB">
        <authorList>
            <consortium name="Ensembl"/>
        </authorList>
    </citation>
    <scope>IDENTIFICATION</scope>
</reference>
<feature type="coiled-coil region" evidence="1">
    <location>
        <begin position="63"/>
        <end position="97"/>
    </location>
</feature>
<dbReference type="Bgee" id="ENSLACG00000001042">
    <property type="expression patterns" value="Expressed in muscle tissue and 2 other cell types or tissues"/>
</dbReference>
<name>H2ZUU3_LATCH</name>
<organism evidence="3 4">
    <name type="scientific">Latimeria chalumnae</name>
    <name type="common">Coelacanth</name>
    <dbReference type="NCBI Taxonomy" id="7897"/>
    <lineage>
        <taxon>Eukaryota</taxon>
        <taxon>Metazoa</taxon>
        <taxon>Chordata</taxon>
        <taxon>Craniata</taxon>
        <taxon>Vertebrata</taxon>
        <taxon>Euteleostomi</taxon>
        <taxon>Coelacanthiformes</taxon>
        <taxon>Coelacanthidae</taxon>
        <taxon>Latimeria</taxon>
    </lineage>
</organism>
<sequence length="245" mass="27877">PIQTPKVNNKCKKSNPPSPASPEMASTKPAENVPSGDVQQDIQSIFTILNKIASDTSTITSNISEINSKLDNIDKRLDETENHVAKLEDHVEEELGKTTEIETKLTKAWAIEKGRPIDFLNCFLPELPDLPEDLTLRIERAHRSLAPLPRSQQRPRLIIMCLLEFQTQVLLLRKAADRSRICPGKDIKYVYFKISLGRFRGKGRLLQKGRGHGIKYMMAYRIILRVQRDGKQHNFQDPVKVLAFV</sequence>